<protein>
    <submittedName>
        <fullName evidence="2">Uncharacterized protein</fullName>
    </submittedName>
</protein>
<dbReference type="EMBL" id="CAADRP010001596">
    <property type="protein sequence ID" value="VFU43632.1"/>
    <property type="molecule type" value="Genomic_DNA"/>
</dbReference>
<accession>A0A6N2LRZ5</accession>
<feature type="compositionally biased region" description="Polar residues" evidence="1">
    <location>
        <begin position="10"/>
        <end position="19"/>
    </location>
</feature>
<feature type="region of interest" description="Disordered" evidence="1">
    <location>
        <begin position="1"/>
        <end position="23"/>
    </location>
</feature>
<sequence>MRFNFDLTESYPNSSSRKSLTPKEDIQWVPLQNHPLFASSGEDTAPRSPSNLLAWAGASRFYYWDWDPNLLCPRCLSF</sequence>
<reference evidence="2" key="1">
    <citation type="submission" date="2019-03" db="EMBL/GenBank/DDBJ databases">
        <authorList>
            <person name="Mank J."/>
            <person name="Almeida P."/>
        </authorList>
    </citation>
    <scope>NUCLEOTIDE SEQUENCE</scope>
    <source>
        <strain evidence="2">78183</strain>
    </source>
</reference>
<evidence type="ECO:0000256" key="1">
    <source>
        <dbReference type="SAM" id="MobiDB-lite"/>
    </source>
</evidence>
<evidence type="ECO:0000313" key="2">
    <source>
        <dbReference type="EMBL" id="VFU43632.1"/>
    </source>
</evidence>
<gene>
    <name evidence="2" type="ORF">SVIM_LOCUS266094</name>
</gene>
<proteinExistence type="predicted"/>
<name>A0A6N2LRZ5_SALVM</name>
<organism evidence="2">
    <name type="scientific">Salix viminalis</name>
    <name type="common">Common osier</name>
    <name type="synonym">Basket willow</name>
    <dbReference type="NCBI Taxonomy" id="40686"/>
    <lineage>
        <taxon>Eukaryota</taxon>
        <taxon>Viridiplantae</taxon>
        <taxon>Streptophyta</taxon>
        <taxon>Embryophyta</taxon>
        <taxon>Tracheophyta</taxon>
        <taxon>Spermatophyta</taxon>
        <taxon>Magnoliopsida</taxon>
        <taxon>eudicotyledons</taxon>
        <taxon>Gunneridae</taxon>
        <taxon>Pentapetalae</taxon>
        <taxon>rosids</taxon>
        <taxon>fabids</taxon>
        <taxon>Malpighiales</taxon>
        <taxon>Salicaceae</taxon>
        <taxon>Saliceae</taxon>
        <taxon>Salix</taxon>
    </lineage>
</organism>
<dbReference type="AlphaFoldDB" id="A0A6N2LRZ5"/>